<feature type="signal peptide" evidence="1">
    <location>
        <begin position="1"/>
        <end position="17"/>
    </location>
</feature>
<comment type="caution">
    <text evidence="3">The sequence shown here is derived from an EMBL/GenBank/DDBJ whole genome shotgun (WGS) entry which is preliminary data.</text>
</comment>
<reference evidence="3" key="1">
    <citation type="submission" date="2022-12" db="EMBL/GenBank/DDBJ databases">
        <title>Chromosome-level genome assembly of the bean flower thrips Megalurothrips usitatus.</title>
        <authorList>
            <person name="Ma L."/>
            <person name="Liu Q."/>
            <person name="Li H."/>
            <person name="Cai W."/>
        </authorList>
    </citation>
    <scope>NUCLEOTIDE SEQUENCE</scope>
    <source>
        <strain evidence="3">Cailab_2022a</strain>
    </source>
</reference>
<dbReference type="PRINTS" id="PR00838">
    <property type="entry name" value="V5ALLERGEN"/>
</dbReference>
<dbReference type="InterPro" id="IPR014044">
    <property type="entry name" value="CAP_dom"/>
</dbReference>
<dbReference type="Proteomes" id="UP001075354">
    <property type="component" value="Chromosome 10"/>
</dbReference>
<keyword evidence="1" id="KW-0732">Signal</keyword>
<feature type="domain" description="SCP" evidence="2">
    <location>
        <begin position="53"/>
        <end position="219"/>
    </location>
</feature>
<keyword evidence="4" id="KW-1185">Reference proteome</keyword>
<dbReference type="SUPFAM" id="SSF55797">
    <property type="entry name" value="PR-1-like"/>
    <property type="match status" value="1"/>
</dbReference>
<dbReference type="PRINTS" id="PR00837">
    <property type="entry name" value="V5TPXLIKE"/>
</dbReference>
<organism evidence="3 4">
    <name type="scientific">Megalurothrips usitatus</name>
    <name type="common">bean blossom thrips</name>
    <dbReference type="NCBI Taxonomy" id="439358"/>
    <lineage>
        <taxon>Eukaryota</taxon>
        <taxon>Metazoa</taxon>
        <taxon>Ecdysozoa</taxon>
        <taxon>Arthropoda</taxon>
        <taxon>Hexapoda</taxon>
        <taxon>Insecta</taxon>
        <taxon>Pterygota</taxon>
        <taxon>Neoptera</taxon>
        <taxon>Paraneoptera</taxon>
        <taxon>Thysanoptera</taxon>
        <taxon>Terebrantia</taxon>
        <taxon>Thripoidea</taxon>
        <taxon>Thripidae</taxon>
        <taxon>Megalurothrips</taxon>
    </lineage>
</organism>
<dbReference type="SMART" id="SM00198">
    <property type="entry name" value="SCP"/>
    <property type="match status" value="1"/>
</dbReference>
<evidence type="ECO:0000259" key="2">
    <source>
        <dbReference type="SMART" id="SM00198"/>
    </source>
</evidence>
<dbReference type="PANTHER" id="PTHR10334">
    <property type="entry name" value="CYSTEINE-RICH SECRETORY PROTEIN-RELATED"/>
    <property type="match status" value="1"/>
</dbReference>
<dbReference type="PROSITE" id="PS01010">
    <property type="entry name" value="CRISP_2"/>
    <property type="match status" value="1"/>
</dbReference>
<evidence type="ECO:0000313" key="3">
    <source>
        <dbReference type="EMBL" id="KAJ1523143.1"/>
    </source>
</evidence>
<dbReference type="Pfam" id="PF00188">
    <property type="entry name" value="CAP"/>
    <property type="match status" value="1"/>
</dbReference>
<dbReference type="AlphaFoldDB" id="A0AAV7XF16"/>
<feature type="chain" id="PRO_5043507663" description="SCP domain-containing protein" evidence="1">
    <location>
        <begin position="18"/>
        <end position="247"/>
    </location>
</feature>
<dbReference type="EMBL" id="JAPTSV010000010">
    <property type="protein sequence ID" value="KAJ1523143.1"/>
    <property type="molecule type" value="Genomic_DNA"/>
</dbReference>
<dbReference type="InterPro" id="IPR002413">
    <property type="entry name" value="V5_allergen-like"/>
</dbReference>
<gene>
    <name evidence="3" type="ORF">ONE63_001036</name>
</gene>
<dbReference type="InterPro" id="IPR001283">
    <property type="entry name" value="CRISP-related"/>
</dbReference>
<dbReference type="Gene3D" id="3.40.33.10">
    <property type="entry name" value="CAP"/>
    <property type="match status" value="1"/>
</dbReference>
<dbReference type="GO" id="GO:0005576">
    <property type="term" value="C:extracellular region"/>
    <property type="evidence" value="ECO:0007669"/>
    <property type="project" value="UniProtKB-SubCell"/>
</dbReference>
<accession>A0AAV7XF16</accession>
<sequence length="247" mass="27633">MLRTAAWALLFVGLAAAAKDYCSLCKNHPMCMFKTNSPGKACRHYQGPAITKADKDLIVRLHNEYRNKVALGQEKRGKNGHAQPSAADMRKMVWDDETAAIAQRWANQCNYDHDKCHSTQLMVYPVDKIFSSAANQKGPNWPDVVKAWYEEVDLRDGNLNKQLFKWDSTFEDIGHYIQMVWAKSYAVGCGYSMYSTDGGSKANVHLVVCNYKPLGNNEGQYVYTVGKPASKCPAGTKQDSKYKGLCA</sequence>
<dbReference type="InterPro" id="IPR035940">
    <property type="entry name" value="CAP_sf"/>
</dbReference>
<proteinExistence type="predicted"/>
<evidence type="ECO:0000256" key="1">
    <source>
        <dbReference type="SAM" id="SignalP"/>
    </source>
</evidence>
<evidence type="ECO:0000313" key="4">
    <source>
        <dbReference type="Proteomes" id="UP001075354"/>
    </source>
</evidence>
<name>A0AAV7XF16_9NEOP</name>
<dbReference type="CDD" id="cd05380">
    <property type="entry name" value="CAP_euk"/>
    <property type="match status" value="1"/>
</dbReference>
<dbReference type="InterPro" id="IPR018244">
    <property type="entry name" value="Allrgn_V5/Tpx1_CS"/>
</dbReference>
<protein>
    <recommendedName>
        <fullName evidence="2">SCP domain-containing protein</fullName>
    </recommendedName>
</protein>